<feature type="compositionally biased region" description="Polar residues" evidence="1">
    <location>
        <begin position="46"/>
        <end position="64"/>
    </location>
</feature>
<organism evidence="2">
    <name type="scientific">Melanopsichium pennsylvanicum 4</name>
    <dbReference type="NCBI Taxonomy" id="1398559"/>
    <lineage>
        <taxon>Eukaryota</taxon>
        <taxon>Fungi</taxon>
        <taxon>Dikarya</taxon>
        <taxon>Basidiomycota</taxon>
        <taxon>Ustilaginomycotina</taxon>
        <taxon>Ustilaginomycetes</taxon>
        <taxon>Ustilaginales</taxon>
        <taxon>Ustilaginaceae</taxon>
        <taxon>Melanopsichium</taxon>
    </lineage>
</organism>
<dbReference type="EMBL" id="HG529549">
    <property type="protein sequence ID" value="CDI52752.1"/>
    <property type="molecule type" value="Genomic_DNA"/>
</dbReference>
<accession>A0A077R1K3</accession>
<evidence type="ECO:0000313" key="2">
    <source>
        <dbReference type="EMBL" id="CDI52752.1"/>
    </source>
</evidence>
<protein>
    <submittedName>
        <fullName evidence="2">Uncharacterized protein</fullName>
    </submittedName>
</protein>
<reference evidence="2" key="1">
    <citation type="journal article" date="2014" name="Genome Biol. Evol.">
        <title>Gene Loss Rather Than Gene Gain Is Associated with a Host Jump from Monocots to Dicots in the Smut Fungus Melanopsichium pennsylvanicum.</title>
        <authorList>
            <person name="Sharma R."/>
            <person name="Mishra B."/>
            <person name="Runge F."/>
            <person name="Thines M."/>
        </authorList>
    </citation>
    <scope>NUCLEOTIDE SEQUENCE</scope>
    <source>
        <strain evidence="2">4</strain>
    </source>
</reference>
<sequence length="74" mass="8154">MVHILKNADGTVNFDAVKKETDFLKAKYARNAENINKNTAHEEQQKQASDSSSTMSAPQQSQGNIVPPKVDNSH</sequence>
<proteinExistence type="predicted"/>
<name>A0A077R1K3_9BASI</name>
<feature type="region of interest" description="Disordered" evidence="1">
    <location>
        <begin position="34"/>
        <end position="74"/>
    </location>
</feature>
<evidence type="ECO:0000256" key="1">
    <source>
        <dbReference type="SAM" id="MobiDB-lite"/>
    </source>
</evidence>
<dbReference type="AlphaFoldDB" id="A0A077R1K3"/>